<dbReference type="PANTHER" id="PTHR43692:SF1">
    <property type="entry name" value="UDP-N-ACETYLMURAMOYLALANINE--D-GLUTAMATE LIGASE"/>
    <property type="match status" value="1"/>
</dbReference>
<dbReference type="GO" id="GO:0005737">
    <property type="term" value="C:cytoplasm"/>
    <property type="evidence" value="ECO:0007669"/>
    <property type="project" value="UniProtKB-SubCell"/>
</dbReference>
<protein>
    <recommendedName>
        <fullName evidence="6 17">UDP-N-acetylmuramoylalanine--D-glutamate ligase</fullName>
        <ecNumber evidence="5 17">6.3.2.9</ecNumber>
    </recommendedName>
    <alternativeName>
        <fullName evidence="15 17">D-glutamic acid-adding enzyme</fullName>
    </alternativeName>
    <alternativeName>
        <fullName evidence="14 17">UDP-N-acetylmuramoyl-L-alanyl-D-glutamate synthetase</fullName>
    </alternativeName>
</protein>
<sequence length="458" mass="50440">MKAADIIGKNVLVIGSGLSGVGSVRLLNQVGAVPVMLEENTKVTEDDIRAKLHEEDRAKTKIIIGEISDEVLDTIALTVPSPAVPLDAPTVMRIKEKNIPIWSEIELAYNFAKGKVIAITGTNGKTTTTTLVGEIMKAHFADTYVVGNIGVSYAESALLMKEDSVTTGEISSFQLEAVDNFHANVSAILNITPDHLNRHHTMECYAAMKENVTNRQTKDDTCVLNYDNEYTRDFGSRCPAKVVFFSTKEKLQDGFYLDGEEIFLSTAGSSMKVMNIHDMNLVGECNVQNVMAAIAISLAMGVPLATILEVIRTFKAVEHRIEYVATKKGVDYYNDSKGTNPDAAIQGIRAMSKPTILIGGGYDKGSEYDEWIECFGDTVKLLVLIGQTREKIAECAKKHGFTKYVFKDTYEEALEFCTRSAEPGDAVLLSPACASWDMFPNYETRGKRFKEYVNKLSD</sequence>
<name>A0A1D9P2C0_9FIRM</name>
<keyword evidence="8 17" id="KW-0436">Ligase</keyword>
<dbReference type="KEGG" id="bhu:bhn_I1713"/>
<dbReference type="GO" id="GO:0071555">
    <property type="term" value="P:cell wall organization"/>
    <property type="evidence" value="ECO:0007669"/>
    <property type="project" value="UniProtKB-KW"/>
</dbReference>
<keyword evidence="9 17" id="KW-0547">Nucleotide-binding</keyword>
<evidence type="ECO:0000256" key="7">
    <source>
        <dbReference type="ARBA" id="ARBA00022490"/>
    </source>
</evidence>
<evidence type="ECO:0000256" key="16">
    <source>
        <dbReference type="ARBA" id="ARBA00047632"/>
    </source>
</evidence>
<dbReference type="RefSeq" id="WP_071176411.1">
    <property type="nucleotide sequence ID" value="NZ_CP017831.1"/>
</dbReference>
<dbReference type="Proteomes" id="UP000179284">
    <property type="component" value="Chromosome I"/>
</dbReference>
<keyword evidence="13 17" id="KW-0961">Cell wall biogenesis/degradation</keyword>
<dbReference type="Pfam" id="PF08245">
    <property type="entry name" value="Mur_ligase_M"/>
    <property type="match status" value="1"/>
</dbReference>
<organism evidence="21 22">
    <name type="scientific">Butyrivibrio hungatei</name>
    <dbReference type="NCBI Taxonomy" id="185008"/>
    <lineage>
        <taxon>Bacteria</taxon>
        <taxon>Bacillati</taxon>
        <taxon>Bacillota</taxon>
        <taxon>Clostridia</taxon>
        <taxon>Lachnospirales</taxon>
        <taxon>Lachnospiraceae</taxon>
        <taxon>Butyrivibrio</taxon>
    </lineage>
</organism>
<evidence type="ECO:0000256" key="3">
    <source>
        <dbReference type="ARBA" id="ARBA00004752"/>
    </source>
</evidence>
<evidence type="ECO:0000259" key="19">
    <source>
        <dbReference type="Pfam" id="PF02875"/>
    </source>
</evidence>
<evidence type="ECO:0000256" key="18">
    <source>
        <dbReference type="RuleBase" id="RU003664"/>
    </source>
</evidence>
<evidence type="ECO:0000256" key="14">
    <source>
        <dbReference type="ARBA" id="ARBA00030398"/>
    </source>
</evidence>
<comment type="pathway">
    <text evidence="3 17 18">Cell wall biogenesis; peptidoglycan biosynthesis.</text>
</comment>
<dbReference type="Gene3D" id="3.40.50.720">
    <property type="entry name" value="NAD(P)-binding Rossmann-like Domain"/>
    <property type="match status" value="1"/>
</dbReference>
<dbReference type="InterPro" id="IPR005762">
    <property type="entry name" value="MurD"/>
</dbReference>
<evidence type="ECO:0000256" key="9">
    <source>
        <dbReference type="ARBA" id="ARBA00022741"/>
    </source>
</evidence>
<evidence type="ECO:0000313" key="22">
    <source>
        <dbReference type="Proteomes" id="UP000179284"/>
    </source>
</evidence>
<gene>
    <name evidence="17" type="primary">murD</name>
    <name evidence="21" type="ORF">bhn_I1713</name>
</gene>
<evidence type="ECO:0000256" key="2">
    <source>
        <dbReference type="ARBA" id="ARBA00004496"/>
    </source>
</evidence>
<evidence type="ECO:0000256" key="10">
    <source>
        <dbReference type="ARBA" id="ARBA00022840"/>
    </source>
</evidence>
<dbReference type="SUPFAM" id="SSF51984">
    <property type="entry name" value="MurCD N-terminal domain"/>
    <property type="match status" value="1"/>
</dbReference>
<dbReference type="InterPro" id="IPR036615">
    <property type="entry name" value="Mur_ligase_C_dom_sf"/>
</dbReference>
<dbReference type="Gene3D" id="3.90.190.20">
    <property type="entry name" value="Mur ligase, C-terminal domain"/>
    <property type="match status" value="1"/>
</dbReference>
<dbReference type="OrthoDB" id="9809796at2"/>
<dbReference type="SUPFAM" id="SSF53623">
    <property type="entry name" value="MurD-like peptide ligases, catalytic domain"/>
    <property type="match status" value="1"/>
</dbReference>
<dbReference type="GO" id="GO:0008764">
    <property type="term" value="F:UDP-N-acetylmuramoylalanine-D-glutamate ligase activity"/>
    <property type="evidence" value="ECO:0007669"/>
    <property type="project" value="UniProtKB-UniRule"/>
</dbReference>
<dbReference type="SUPFAM" id="SSF53244">
    <property type="entry name" value="MurD-like peptide ligases, peptide-binding domain"/>
    <property type="match status" value="1"/>
</dbReference>
<evidence type="ECO:0000256" key="15">
    <source>
        <dbReference type="ARBA" id="ARBA00032324"/>
    </source>
</evidence>
<keyword evidence="17 18" id="KW-0131">Cell cycle</keyword>
<dbReference type="Gene3D" id="3.40.1190.10">
    <property type="entry name" value="Mur-like, catalytic domain"/>
    <property type="match status" value="1"/>
</dbReference>
<comment type="function">
    <text evidence="1 17 18">Cell wall formation. Catalyzes the addition of glutamate to the nucleotide precursor UDP-N-acetylmuramoyl-L-alanine (UMA).</text>
</comment>
<evidence type="ECO:0000256" key="8">
    <source>
        <dbReference type="ARBA" id="ARBA00022598"/>
    </source>
</evidence>
<keyword evidence="10 17" id="KW-0067">ATP-binding</keyword>
<dbReference type="GO" id="GO:0005524">
    <property type="term" value="F:ATP binding"/>
    <property type="evidence" value="ECO:0007669"/>
    <property type="project" value="UniProtKB-UniRule"/>
</dbReference>
<evidence type="ECO:0000256" key="17">
    <source>
        <dbReference type="HAMAP-Rule" id="MF_00639"/>
    </source>
</evidence>
<evidence type="ECO:0000313" key="21">
    <source>
        <dbReference type="EMBL" id="AOZ96746.1"/>
    </source>
</evidence>
<evidence type="ECO:0000256" key="12">
    <source>
        <dbReference type="ARBA" id="ARBA00022984"/>
    </source>
</evidence>
<dbReference type="GO" id="GO:0008360">
    <property type="term" value="P:regulation of cell shape"/>
    <property type="evidence" value="ECO:0007669"/>
    <property type="project" value="UniProtKB-KW"/>
</dbReference>
<keyword evidence="12 17" id="KW-0573">Peptidoglycan synthesis</keyword>
<comment type="subcellular location">
    <subcellularLocation>
        <location evidence="2 17 18">Cytoplasm</location>
    </subcellularLocation>
</comment>
<evidence type="ECO:0000256" key="5">
    <source>
        <dbReference type="ARBA" id="ARBA00012212"/>
    </source>
</evidence>
<dbReference type="Pfam" id="PF02875">
    <property type="entry name" value="Mur_ligase_C"/>
    <property type="match status" value="1"/>
</dbReference>
<dbReference type="UniPathway" id="UPA00219"/>
<evidence type="ECO:0000256" key="1">
    <source>
        <dbReference type="ARBA" id="ARBA00002734"/>
    </source>
</evidence>
<dbReference type="NCBIfam" id="TIGR01087">
    <property type="entry name" value="murD"/>
    <property type="match status" value="1"/>
</dbReference>
<evidence type="ECO:0000256" key="6">
    <source>
        <dbReference type="ARBA" id="ARBA00015655"/>
    </source>
</evidence>
<reference evidence="22" key="1">
    <citation type="submission" date="2016-10" db="EMBL/GenBank/DDBJ databases">
        <title>The complete genome sequence of the rumen bacterium Butyrivibrio hungatei MB2003.</title>
        <authorList>
            <person name="Palevich N."/>
            <person name="Kelly W.J."/>
            <person name="Leahy S.C."/>
            <person name="Altermann E."/>
            <person name="Rakonjac J."/>
            <person name="Attwood G.T."/>
        </authorList>
    </citation>
    <scope>NUCLEOTIDE SEQUENCE [LARGE SCALE GENOMIC DNA]</scope>
    <source>
        <strain evidence="22">MB2003</strain>
    </source>
</reference>
<dbReference type="GO" id="GO:0009252">
    <property type="term" value="P:peptidoglycan biosynthetic process"/>
    <property type="evidence" value="ECO:0007669"/>
    <property type="project" value="UniProtKB-UniRule"/>
</dbReference>
<dbReference type="InterPro" id="IPR036565">
    <property type="entry name" value="Mur-like_cat_sf"/>
</dbReference>
<feature type="domain" description="Mur ligase central" evidence="20">
    <location>
        <begin position="119"/>
        <end position="296"/>
    </location>
</feature>
<evidence type="ECO:0000256" key="4">
    <source>
        <dbReference type="ARBA" id="ARBA00010416"/>
    </source>
</evidence>
<keyword evidence="11 17" id="KW-0133">Cell shape</keyword>
<accession>A0A1D9P2C0</accession>
<comment type="similarity">
    <text evidence="4 17">Belongs to the MurCDEF family.</text>
</comment>
<feature type="binding site" evidence="17">
    <location>
        <begin position="121"/>
        <end position="127"/>
    </location>
    <ligand>
        <name>ATP</name>
        <dbReference type="ChEBI" id="CHEBI:30616"/>
    </ligand>
</feature>
<comment type="catalytic activity">
    <reaction evidence="16 17 18">
        <text>UDP-N-acetyl-alpha-D-muramoyl-L-alanine + D-glutamate + ATP = UDP-N-acetyl-alpha-D-muramoyl-L-alanyl-D-glutamate + ADP + phosphate + H(+)</text>
        <dbReference type="Rhea" id="RHEA:16429"/>
        <dbReference type="ChEBI" id="CHEBI:15378"/>
        <dbReference type="ChEBI" id="CHEBI:29986"/>
        <dbReference type="ChEBI" id="CHEBI:30616"/>
        <dbReference type="ChEBI" id="CHEBI:43474"/>
        <dbReference type="ChEBI" id="CHEBI:83898"/>
        <dbReference type="ChEBI" id="CHEBI:83900"/>
        <dbReference type="ChEBI" id="CHEBI:456216"/>
        <dbReference type="EC" id="6.3.2.9"/>
    </reaction>
</comment>
<proteinExistence type="inferred from homology"/>
<dbReference type="Pfam" id="PF21799">
    <property type="entry name" value="MurD-like_N"/>
    <property type="match status" value="1"/>
</dbReference>
<evidence type="ECO:0000256" key="13">
    <source>
        <dbReference type="ARBA" id="ARBA00023316"/>
    </source>
</evidence>
<dbReference type="InterPro" id="IPR004101">
    <property type="entry name" value="Mur_ligase_C"/>
</dbReference>
<dbReference type="EC" id="6.3.2.9" evidence="5 17"/>
<keyword evidence="17 18" id="KW-0132">Cell division</keyword>
<dbReference type="PANTHER" id="PTHR43692">
    <property type="entry name" value="UDP-N-ACETYLMURAMOYLALANINE--D-GLUTAMATE LIGASE"/>
    <property type="match status" value="1"/>
</dbReference>
<dbReference type="GO" id="GO:0051301">
    <property type="term" value="P:cell division"/>
    <property type="evidence" value="ECO:0007669"/>
    <property type="project" value="UniProtKB-KW"/>
</dbReference>
<dbReference type="InterPro" id="IPR013221">
    <property type="entry name" value="Mur_ligase_cen"/>
</dbReference>
<evidence type="ECO:0000256" key="11">
    <source>
        <dbReference type="ARBA" id="ARBA00022960"/>
    </source>
</evidence>
<keyword evidence="22" id="KW-1185">Reference proteome</keyword>
<keyword evidence="7 17" id="KW-0963">Cytoplasm</keyword>
<dbReference type="HAMAP" id="MF_00639">
    <property type="entry name" value="MurD"/>
    <property type="match status" value="1"/>
</dbReference>
<feature type="domain" description="Mur ligase C-terminal" evidence="19">
    <location>
        <begin position="319"/>
        <end position="433"/>
    </location>
</feature>
<dbReference type="AlphaFoldDB" id="A0A1D9P2C0"/>
<dbReference type="EMBL" id="CP017831">
    <property type="protein sequence ID" value="AOZ96746.1"/>
    <property type="molecule type" value="Genomic_DNA"/>
</dbReference>
<evidence type="ECO:0000259" key="20">
    <source>
        <dbReference type="Pfam" id="PF08245"/>
    </source>
</evidence>